<keyword evidence="8" id="KW-0411">Iron-sulfur</keyword>
<gene>
    <name evidence="10" type="primary">queG</name>
    <name evidence="10" type="ORF">RJJ65_16580</name>
</gene>
<dbReference type="InterPro" id="IPR004453">
    <property type="entry name" value="QueG"/>
</dbReference>
<keyword evidence="5" id="KW-0671">Queuosine biosynthesis</keyword>
<dbReference type="InterPro" id="IPR013542">
    <property type="entry name" value="QueG_DUF1730"/>
</dbReference>
<dbReference type="PROSITE" id="PS51379">
    <property type="entry name" value="4FE4S_FER_2"/>
    <property type="match status" value="1"/>
</dbReference>
<proteinExistence type="predicted"/>
<dbReference type="GO" id="GO:0051539">
    <property type="term" value="F:4 iron, 4 sulfur cluster binding"/>
    <property type="evidence" value="ECO:0007669"/>
    <property type="project" value="UniProtKB-KW"/>
</dbReference>
<protein>
    <submittedName>
        <fullName evidence="10">tRNA epoxyqueuosine(34) reductase QueG</fullName>
        <ecNumber evidence="10">1.17.99.6</ecNumber>
    </submittedName>
</protein>
<sequence length="385" mass="42499">MPEADRDDKERRRRDNLTEFVRAESAAKGFDLCRITRPDAIPEAKQRLGEFIDAGRHGTMEWMAETRDRRGDPRTLWSEVKSVVVFGLNYAPEEDPRGILDKSDKAAISVYARNRDYHDVIKGRLKEIATRFAARAGADVKVFVDTAPVMEKPLAAAAGLGWQGKHTNLVSRTHGSWLFLGTMFTTADLAVDAEETDHCGSCRVCLDACPTAAFPAPYQIDARRCISYLTIEHKGPIDPELRPLIGNRIYGCDDCLAACPWNKFASSASEMKLQAREELKEPSIAFLLTLDDAAFRAFFSGSPVKRIGRDRFVRNLLIAAGNSGEKALIAQCRMLAGDTSPVVRGMAVWALSRLMAAGEFSLFAAQRAGESDGDVLNEWRLAGVV</sequence>
<comment type="caution">
    <text evidence="10">The sequence shown here is derived from an EMBL/GenBank/DDBJ whole genome shotgun (WGS) entry which is preliminary data.</text>
</comment>
<dbReference type="EMBL" id="JAVLSF010000008">
    <property type="protein sequence ID" value="MDR9774253.1"/>
    <property type="molecule type" value="Genomic_DNA"/>
</dbReference>
<keyword evidence="2" id="KW-0963">Cytoplasm</keyword>
<dbReference type="AlphaFoldDB" id="A0AAJ2GXD9"/>
<organism evidence="10 11">
    <name type="scientific">Rhizobium hidalgonense</name>
    <dbReference type="NCBI Taxonomy" id="1538159"/>
    <lineage>
        <taxon>Bacteria</taxon>
        <taxon>Pseudomonadati</taxon>
        <taxon>Pseudomonadota</taxon>
        <taxon>Alphaproteobacteria</taxon>
        <taxon>Hyphomicrobiales</taxon>
        <taxon>Rhizobiaceae</taxon>
        <taxon>Rhizobium/Agrobacterium group</taxon>
        <taxon>Rhizobium</taxon>
    </lineage>
</organism>
<dbReference type="Pfam" id="PF08331">
    <property type="entry name" value="QueG_DUF1730"/>
    <property type="match status" value="1"/>
</dbReference>
<evidence type="ECO:0000256" key="7">
    <source>
        <dbReference type="ARBA" id="ARBA00023004"/>
    </source>
</evidence>
<evidence type="ECO:0000256" key="6">
    <source>
        <dbReference type="ARBA" id="ARBA00023002"/>
    </source>
</evidence>
<evidence type="ECO:0000256" key="2">
    <source>
        <dbReference type="ARBA" id="ARBA00022490"/>
    </source>
</evidence>
<dbReference type="PROSITE" id="PS00198">
    <property type="entry name" value="4FE4S_FER_1"/>
    <property type="match status" value="1"/>
</dbReference>
<reference evidence="10" key="1">
    <citation type="submission" date="2023-04" db="EMBL/GenBank/DDBJ databases">
        <title>Genomic characterization of faba bean (Vicia faba) microsymbionts in Mexican soils.</title>
        <authorList>
            <person name="Rivera Orduna F.N."/>
            <person name="Guevara-Luna J."/>
            <person name="Yan J."/>
            <person name="Arroyo-Herrera I."/>
            <person name="Li Y."/>
            <person name="Vasquez-Murrieta M.S."/>
            <person name="Wang E.T."/>
        </authorList>
    </citation>
    <scope>NUCLEOTIDE SEQUENCE</scope>
    <source>
        <strain evidence="10">CH26</strain>
    </source>
</reference>
<dbReference type="Gene3D" id="3.30.70.20">
    <property type="match status" value="1"/>
</dbReference>
<evidence type="ECO:0000256" key="5">
    <source>
        <dbReference type="ARBA" id="ARBA00022785"/>
    </source>
</evidence>
<feature type="domain" description="4Fe-4S ferredoxin-type" evidence="9">
    <location>
        <begin position="189"/>
        <end position="219"/>
    </location>
</feature>
<dbReference type="Proteomes" id="UP001268610">
    <property type="component" value="Unassembled WGS sequence"/>
</dbReference>
<dbReference type="PANTHER" id="PTHR30002:SF4">
    <property type="entry name" value="EPOXYQUEUOSINE REDUCTASE"/>
    <property type="match status" value="1"/>
</dbReference>
<evidence type="ECO:0000313" key="11">
    <source>
        <dbReference type="Proteomes" id="UP001268610"/>
    </source>
</evidence>
<evidence type="ECO:0000256" key="1">
    <source>
        <dbReference type="ARBA" id="ARBA00022485"/>
    </source>
</evidence>
<dbReference type="GO" id="GO:0008616">
    <property type="term" value="P:tRNA queuosine(34) biosynthetic process"/>
    <property type="evidence" value="ECO:0007669"/>
    <property type="project" value="UniProtKB-KW"/>
</dbReference>
<dbReference type="PANTHER" id="PTHR30002">
    <property type="entry name" value="EPOXYQUEUOSINE REDUCTASE"/>
    <property type="match status" value="1"/>
</dbReference>
<evidence type="ECO:0000256" key="8">
    <source>
        <dbReference type="ARBA" id="ARBA00023014"/>
    </source>
</evidence>
<accession>A0AAJ2GXD9</accession>
<keyword evidence="4" id="KW-0479">Metal-binding</keyword>
<keyword evidence="3" id="KW-0819">tRNA processing</keyword>
<dbReference type="NCBIfam" id="TIGR00276">
    <property type="entry name" value="tRNA epoxyqueuosine(34) reductase QueG"/>
    <property type="match status" value="1"/>
</dbReference>
<evidence type="ECO:0000313" key="10">
    <source>
        <dbReference type="EMBL" id="MDR9774253.1"/>
    </source>
</evidence>
<dbReference type="GO" id="GO:0052693">
    <property type="term" value="F:epoxyqueuosine reductase activity"/>
    <property type="evidence" value="ECO:0007669"/>
    <property type="project" value="UniProtKB-EC"/>
</dbReference>
<evidence type="ECO:0000259" key="9">
    <source>
        <dbReference type="PROSITE" id="PS51379"/>
    </source>
</evidence>
<dbReference type="InterPro" id="IPR017900">
    <property type="entry name" value="4Fe4S_Fe_S_CS"/>
</dbReference>
<dbReference type="EC" id="1.17.99.6" evidence="10"/>
<name>A0AAJ2GXD9_9HYPH</name>
<keyword evidence="6 10" id="KW-0560">Oxidoreductase</keyword>
<dbReference type="SUPFAM" id="SSF46548">
    <property type="entry name" value="alpha-helical ferredoxin"/>
    <property type="match status" value="1"/>
</dbReference>
<evidence type="ECO:0000256" key="3">
    <source>
        <dbReference type="ARBA" id="ARBA00022694"/>
    </source>
</evidence>
<dbReference type="RefSeq" id="WP_310865607.1">
    <property type="nucleotide sequence ID" value="NZ_JAVLSF010000008.1"/>
</dbReference>
<dbReference type="Pfam" id="PF13484">
    <property type="entry name" value="Fer4_16"/>
    <property type="match status" value="1"/>
</dbReference>
<evidence type="ECO:0000256" key="4">
    <source>
        <dbReference type="ARBA" id="ARBA00022723"/>
    </source>
</evidence>
<dbReference type="GO" id="GO:0046872">
    <property type="term" value="F:metal ion binding"/>
    <property type="evidence" value="ECO:0007669"/>
    <property type="project" value="UniProtKB-KW"/>
</dbReference>
<dbReference type="InterPro" id="IPR017896">
    <property type="entry name" value="4Fe4S_Fe-S-bd"/>
</dbReference>
<keyword evidence="7" id="KW-0408">Iron</keyword>
<keyword evidence="1" id="KW-0004">4Fe-4S</keyword>